<reference evidence="2" key="2">
    <citation type="journal article" date="1998" name="Nucleic Acids Symp. Ser.">
        <title>Genome structure of pTi-SAKURA(I): Strategy for DNA sequencing of a Japanese cherry-Ti plasmid.</title>
        <authorList>
            <person name="Hattori Y."/>
            <person name="Suzuki K."/>
            <person name="Ohta N."/>
            <person name="Uraji M."/>
            <person name="Katoh A."/>
            <person name="Yoshida K."/>
        </authorList>
    </citation>
    <scope>NUCLEOTIDE SEQUENCE</scope>
    <source>
        <strain evidence="2">MAFF 301001</strain>
        <plasmid evidence="2">pTi-SAKURA</plasmid>
    </source>
</reference>
<sequence>MTRISMARSDTTAPPSASVSSQPTWVFRPTRCAWQLKAPSQPTNRLSAKRGSHSIGRSTIPARRSTARRPPHRWTLSADMSSAELRLRLRRDKAASLRGGHFSCHRRSEIQRKDEKRAARHRCPVPFVGPAGSGRKPQRLRRPPLAFRPFRCAFPPIAPAFSPPRRGRDGRGLLKRRFGNEQENSKHADRHLCTHHRQDRRRSGKGRASMGTAVERGQSIGPREPTASSQRTALHRPQCSPSLVGERRQWLQVVHMDDAAPGKRTRRSRAQGRERRDRRLCQPLHQNRTRCGRRRGRARYPIPEGIYSFQLRSDRWPCRSLLQSPRTDRETARAY</sequence>
<dbReference type="EMBL" id="AB016260">
    <property type="protein sequence ID" value="BAA87686.1"/>
    <property type="molecule type" value="Genomic_DNA"/>
</dbReference>
<feature type="region of interest" description="Disordered" evidence="1">
    <location>
        <begin position="257"/>
        <end position="277"/>
    </location>
</feature>
<reference evidence="2" key="6">
    <citation type="journal article" date="2000" name="Gene">
        <title>Complete nucleotide sequence of a plant tumor-inducing Ti plasmid.</title>
        <authorList>
            <person name="Suzuki K."/>
            <person name="Hattori Y."/>
            <person name="Uraji M."/>
            <person name="Ohta N."/>
            <person name="Iwata K."/>
            <person name="Murata K."/>
            <person name="Katoh A."/>
            <person name="Yoshida K."/>
        </authorList>
    </citation>
    <scope>NUCLEOTIDE SEQUENCE</scope>
    <source>
        <strain evidence="2">MAFF 301001</strain>
        <plasmid evidence="2">pTi-SAKURA</plasmid>
    </source>
</reference>
<evidence type="ECO:0000256" key="1">
    <source>
        <dbReference type="SAM" id="MobiDB-lite"/>
    </source>
</evidence>
<name>Q9R6J8_AGRTU</name>
<reference evidence="2" key="3">
    <citation type="journal article" date="1998" name="Nucleic Acids Symp. Ser.">
        <title>Genome structure of pTi-SAKURA (III): Characteristics of T-DNA.</title>
        <authorList>
            <person name="Ohta N."/>
            <person name="Suzuki K."/>
            <person name="Hattori Y."/>
            <person name="Uraji M."/>
            <person name="Katoh A."/>
            <person name="Yoshida K."/>
        </authorList>
    </citation>
    <scope>NUCLEOTIDE SEQUENCE</scope>
    <source>
        <strain evidence="2">MAFF 301001</strain>
        <plasmid evidence="2">pTi-SAKURA</plasmid>
    </source>
</reference>
<organism evidence="2">
    <name type="scientific">Agrobacterium tumefaciens</name>
    <dbReference type="NCBI Taxonomy" id="358"/>
    <lineage>
        <taxon>Bacteria</taxon>
        <taxon>Pseudomonadati</taxon>
        <taxon>Pseudomonadota</taxon>
        <taxon>Alphaproteobacteria</taxon>
        <taxon>Hyphomicrobiales</taxon>
        <taxon>Rhizobiaceae</taxon>
        <taxon>Rhizobium/Agrobacterium group</taxon>
        <taxon>Agrobacterium</taxon>
        <taxon>Agrobacterium tumefaciens complex</taxon>
    </lineage>
</organism>
<gene>
    <name evidence="2" type="primary">tiorf61</name>
</gene>
<reference evidence="2" key="1">
    <citation type="journal article" date="1998" name="Biochim. Biophys. Acta">
        <title>Novel structural difference between nopaline- and octopine-type trbJ genes: construction of genetic and physical map and sequencing of trb/traI and rep gene clusters of a new Ti plasmid pTi-SAKURA.</title>
        <authorList>
            <person name="Suzuki K."/>
            <person name="Ohta N."/>
            <person name="Hattori Y."/>
            <person name="Uraji M."/>
            <person name="Katoh A."/>
            <person name="Yoshida K."/>
        </authorList>
    </citation>
    <scope>NUCLEOTIDE SEQUENCE</scope>
    <source>
        <strain evidence="2">MAFF 301001</strain>
        <plasmid evidence="2">pTi-SAKURA</plasmid>
    </source>
</reference>
<dbReference type="AlphaFoldDB" id="Q9R6J8"/>
<proteinExistence type="predicted"/>
<feature type="compositionally biased region" description="Basic residues" evidence="1">
    <location>
        <begin position="193"/>
        <end position="205"/>
    </location>
</feature>
<feature type="compositionally biased region" description="Basic and acidic residues" evidence="1">
    <location>
        <begin position="178"/>
        <end position="192"/>
    </location>
</feature>
<geneLocation type="plasmid" evidence="2">
    <name>pTi-SAKURA</name>
</geneLocation>
<reference evidence="2" key="4">
    <citation type="journal article" date="1998" name="Nucleic Acids Symp. Ser.">
        <title>Genome structure of pTi-SAKURA (IV): Characteristics of tra region.</title>
        <authorList>
            <person name="Uraji M."/>
            <person name="Suzuki K."/>
            <person name="Ohta N."/>
            <person name="Hattori Y."/>
            <person name="Katoh A."/>
            <person name="Yoshida K."/>
        </authorList>
    </citation>
    <scope>NUCLEOTIDE SEQUENCE</scope>
    <source>
        <strain evidence="2">MAFF 301001</strain>
        <plasmid evidence="2">pTi-SAKURA</plasmid>
    </source>
</reference>
<reference evidence="2" key="5">
    <citation type="journal article" date="1998" name="Nucleic Acids Symp. Ser.">
        <title>Genome structure of pTi-SAKURA (V): Complete nucleotide sequence of plasmid pTi-SAKURA's vir region in Agrobacterium tumefaciens.</title>
        <authorList>
            <person name="Hattori Y."/>
            <person name="Suzuki K."/>
            <person name="Ohta N."/>
            <person name="Uraji M."/>
            <person name="Katoh A."/>
            <person name="Yoshida K."/>
        </authorList>
    </citation>
    <scope>NUCLEOTIDE SEQUENCE</scope>
    <source>
        <strain evidence="2">MAFF 301001</strain>
        <plasmid evidence="2">pTi-SAKURA</plasmid>
    </source>
</reference>
<feature type="region of interest" description="Disordered" evidence="1">
    <location>
        <begin position="40"/>
        <end position="72"/>
    </location>
</feature>
<accession>Q9R6J8</accession>
<feature type="compositionally biased region" description="Polar residues" evidence="1">
    <location>
        <begin position="8"/>
        <end position="22"/>
    </location>
</feature>
<feature type="region of interest" description="Disordered" evidence="1">
    <location>
        <begin position="178"/>
        <end position="242"/>
    </location>
</feature>
<protein>
    <submittedName>
        <fullName evidence="2">Tiorf61 protein</fullName>
    </submittedName>
</protein>
<feature type="region of interest" description="Disordered" evidence="1">
    <location>
        <begin position="1"/>
        <end position="22"/>
    </location>
</feature>
<evidence type="ECO:0000313" key="2">
    <source>
        <dbReference type="EMBL" id="BAA87686.1"/>
    </source>
</evidence>
<keyword evidence="2" id="KW-0614">Plasmid</keyword>